<evidence type="ECO:0000259" key="2">
    <source>
        <dbReference type="Pfam" id="PF13399"/>
    </source>
</evidence>
<keyword evidence="1" id="KW-0812">Transmembrane</keyword>
<keyword evidence="1" id="KW-0472">Membrane</keyword>
<keyword evidence="1" id="KW-1133">Transmembrane helix</keyword>
<dbReference type="AlphaFoldDB" id="A0A0F9ZYK9"/>
<name>A0A0F9ZYK9_9BACT</name>
<evidence type="ECO:0000313" key="4">
    <source>
        <dbReference type="Proteomes" id="UP000034778"/>
    </source>
</evidence>
<dbReference type="Pfam" id="PF13399">
    <property type="entry name" value="LytR_C"/>
    <property type="match status" value="1"/>
</dbReference>
<comment type="caution">
    <text evidence="3">The sequence shown here is derived from an EMBL/GenBank/DDBJ whole genome shotgun (WGS) entry which is preliminary data.</text>
</comment>
<feature type="transmembrane region" description="Helical" evidence="1">
    <location>
        <begin position="44"/>
        <end position="66"/>
    </location>
</feature>
<protein>
    <submittedName>
        <fullName evidence="3">Transcriptional regulator</fullName>
    </submittedName>
</protein>
<gene>
    <name evidence="3" type="ORF">UR35_C0012G0013</name>
</gene>
<reference evidence="3 4" key="1">
    <citation type="journal article" date="2015" name="Nature">
        <title>rRNA introns, odd ribosomes, and small enigmatic genomes across a large radiation of phyla.</title>
        <authorList>
            <person name="Brown C.T."/>
            <person name="Hug L.A."/>
            <person name="Thomas B.C."/>
            <person name="Sharon I."/>
            <person name="Castelle C.J."/>
            <person name="Singh A."/>
            <person name="Wilkins M.J."/>
            <person name="Williams K.H."/>
            <person name="Banfield J.F."/>
        </authorList>
    </citation>
    <scope>NUCLEOTIDE SEQUENCE [LARGE SCALE GENOMIC DNA]</scope>
</reference>
<dbReference type="Gene3D" id="3.30.70.2390">
    <property type="match status" value="1"/>
</dbReference>
<feature type="domain" description="LytR/CpsA/Psr regulator C-terminal" evidence="2">
    <location>
        <begin position="104"/>
        <end position="192"/>
    </location>
</feature>
<evidence type="ECO:0000256" key="1">
    <source>
        <dbReference type="SAM" id="Phobius"/>
    </source>
</evidence>
<sequence>MPKNVVVEEVEEVATPKKEEPKVEAIAENRSEVSTPIENEKANYLWIIIPTALLVGALVGGLITYFSGISKLQTVENSPTPVVSIEPKASPSASPSASIKRSEIKLQVLNGSGTSGFAGKAKTYLEGLGYKDVAVGNAVSSDFAETEIQIKDNVEEFLDTITTDLSKNYTVAKDTKTLTASSKYDVVITLGKK</sequence>
<dbReference type="EMBL" id="LBOW01000012">
    <property type="protein sequence ID" value="KKP44056.1"/>
    <property type="molecule type" value="Genomic_DNA"/>
</dbReference>
<evidence type="ECO:0000313" key="3">
    <source>
        <dbReference type="EMBL" id="KKP44056.1"/>
    </source>
</evidence>
<accession>A0A0F9ZYK9</accession>
<dbReference type="STRING" id="1618566.UR35_C0012G0013"/>
<organism evidence="3 4">
    <name type="scientific">Candidatus Woesebacteria bacterium GW2011_GWB1_33_22</name>
    <dbReference type="NCBI Taxonomy" id="1618566"/>
    <lineage>
        <taxon>Bacteria</taxon>
        <taxon>Candidatus Woeseibacteriota</taxon>
    </lineage>
</organism>
<proteinExistence type="predicted"/>
<dbReference type="Proteomes" id="UP000034778">
    <property type="component" value="Unassembled WGS sequence"/>
</dbReference>
<dbReference type="InterPro" id="IPR027381">
    <property type="entry name" value="LytR/CpsA/Psr_C"/>
</dbReference>